<accession>A0A1V4A6A5</accession>
<evidence type="ECO:0000313" key="2">
    <source>
        <dbReference type="Proteomes" id="UP000190539"/>
    </source>
</evidence>
<protein>
    <submittedName>
        <fullName evidence="1">Uncharacterized protein</fullName>
    </submittedName>
</protein>
<reference evidence="1 2" key="1">
    <citation type="submission" date="2017-02" db="EMBL/GenBank/DDBJ databases">
        <title>Draft Genome Sequence of Streptomyces tsukubaensis F601, a Producer of the immunosuppressant tacrolimus FK506.</title>
        <authorList>
            <person name="Zong G."/>
            <person name="Zhong C."/>
            <person name="Fu J."/>
            <person name="Qin R."/>
            <person name="Cao G."/>
        </authorList>
    </citation>
    <scope>NUCLEOTIDE SEQUENCE [LARGE SCALE GENOMIC DNA]</scope>
    <source>
        <strain evidence="1 2">F601</strain>
    </source>
</reference>
<name>A0A1V4A6A5_9ACTN</name>
<proteinExistence type="predicted"/>
<sequence length="97" mass="9965">MAFTGPGLVVGGMPRIDTVGAGPNGVGAGALQGGVLRTRQAVCLVFFTRRRRVGGIVSPGGIVSVRRAGNALDVRAGGVRRLVTVRLIPFLSDLTPQ</sequence>
<gene>
    <name evidence="1" type="ORF">B1H18_21260</name>
</gene>
<keyword evidence="2" id="KW-1185">Reference proteome</keyword>
<dbReference type="RefSeq" id="WP_077969963.1">
    <property type="nucleotide sequence ID" value="NZ_CP045178.1"/>
</dbReference>
<dbReference type="AlphaFoldDB" id="A0A1V4A6A5"/>
<evidence type="ECO:0000313" key="1">
    <source>
        <dbReference type="EMBL" id="OON76462.1"/>
    </source>
</evidence>
<dbReference type="EMBL" id="MVFC01000018">
    <property type="protein sequence ID" value="OON76462.1"/>
    <property type="molecule type" value="Genomic_DNA"/>
</dbReference>
<dbReference type="Proteomes" id="UP000190539">
    <property type="component" value="Unassembled WGS sequence"/>
</dbReference>
<comment type="caution">
    <text evidence="1">The sequence shown here is derived from an EMBL/GenBank/DDBJ whole genome shotgun (WGS) entry which is preliminary data.</text>
</comment>
<organism evidence="1 2">
    <name type="scientific">Streptomyces tsukubensis</name>
    <dbReference type="NCBI Taxonomy" id="83656"/>
    <lineage>
        <taxon>Bacteria</taxon>
        <taxon>Bacillati</taxon>
        <taxon>Actinomycetota</taxon>
        <taxon>Actinomycetes</taxon>
        <taxon>Kitasatosporales</taxon>
        <taxon>Streptomycetaceae</taxon>
        <taxon>Streptomyces</taxon>
    </lineage>
</organism>